<gene>
    <name evidence="1" type="ORF">AUK05_02785</name>
</gene>
<evidence type="ECO:0000313" key="1">
    <source>
        <dbReference type="EMBL" id="OIP86783.1"/>
    </source>
</evidence>
<dbReference type="Proteomes" id="UP000182344">
    <property type="component" value="Unassembled WGS sequence"/>
</dbReference>
<organism evidence="1 2">
    <name type="scientific">Candidatus Shapirobacteria bacterium CG2_30_35_20</name>
    <dbReference type="NCBI Taxonomy" id="1805376"/>
    <lineage>
        <taxon>Bacteria</taxon>
        <taxon>Candidatus Shapironibacteriota</taxon>
    </lineage>
</organism>
<comment type="caution">
    <text evidence="1">The sequence shown here is derived from an EMBL/GenBank/DDBJ whole genome shotgun (WGS) entry which is preliminary data.</text>
</comment>
<proteinExistence type="predicted"/>
<dbReference type="AlphaFoldDB" id="A0A1J5I132"/>
<accession>A0A1J5I132</accession>
<name>A0A1J5I132_9BACT</name>
<reference evidence="1 2" key="1">
    <citation type="journal article" date="2016" name="Environ. Microbiol.">
        <title>Genomic resolution of a cold subsurface aquifer community provides metabolic insights for novel microbes adapted to high CO concentrations.</title>
        <authorList>
            <person name="Probst A.J."/>
            <person name="Castelle C.J."/>
            <person name="Singh A."/>
            <person name="Brown C.T."/>
            <person name="Anantharaman K."/>
            <person name="Sharon I."/>
            <person name="Hug L.A."/>
            <person name="Burstein D."/>
            <person name="Emerson J.B."/>
            <person name="Thomas B.C."/>
            <person name="Banfield J.F."/>
        </authorList>
    </citation>
    <scope>NUCLEOTIDE SEQUENCE [LARGE SCALE GENOMIC DNA]</scope>
    <source>
        <strain evidence="1">CG2_30_35_20</strain>
    </source>
</reference>
<dbReference type="EMBL" id="MNZO01000041">
    <property type="protein sequence ID" value="OIP86783.1"/>
    <property type="molecule type" value="Genomic_DNA"/>
</dbReference>
<protein>
    <submittedName>
        <fullName evidence="1">Uncharacterized protein</fullName>
    </submittedName>
</protein>
<sequence length="164" mass="18165">MAELESKPIEKSAISVVVGKDAEYFTKDVSHLPNYQKFDGSDLRLLQTGTIESWGGNGPDDFESFRQVGSTTTEEDNATCNLLSLHGGEINVFHTIHADGSQTVETDLKNPIKSILQRHGSAINAWKASGYDILKIRNGVYRKVEINPQGQKTADKTHFKMQLT</sequence>
<evidence type="ECO:0000313" key="2">
    <source>
        <dbReference type="Proteomes" id="UP000182344"/>
    </source>
</evidence>